<evidence type="ECO:0000313" key="1">
    <source>
        <dbReference type="EMBL" id="ACJ28407.1"/>
    </source>
</evidence>
<keyword evidence="2" id="KW-1185">Reference proteome</keyword>
<dbReference type="STRING" id="225849.swp_1628"/>
<dbReference type="AlphaFoldDB" id="B8CL81"/>
<dbReference type="eggNOG" id="COG1262">
    <property type="taxonomic scope" value="Bacteria"/>
</dbReference>
<organism evidence="1 2">
    <name type="scientific">Shewanella piezotolerans (strain WP3 / JCM 13877)</name>
    <dbReference type="NCBI Taxonomy" id="225849"/>
    <lineage>
        <taxon>Bacteria</taxon>
        <taxon>Pseudomonadati</taxon>
        <taxon>Pseudomonadota</taxon>
        <taxon>Gammaproteobacteria</taxon>
        <taxon>Alteromonadales</taxon>
        <taxon>Shewanellaceae</taxon>
        <taxon>Shewanella</taxon>
    </lineage>
</organism>
<gene>
    <name evidence="1" type="ordered locus">swp_1628</name>
</gene>
<evidence type="ECO:0000313" key="2">
    <source>
        <dbReference type="Proteomes" id="UP000000753"/>
    </source>
</evidence>
<dbReference type="HOGENOM" id="CLU_074824_0_0_6"/>
<reference evidence="1 2" key="1">
    <citation type="journal article" date="2008" name="PLoS ONE">
        <title>Environmental adaptation: genomic analysis of the piezotolerant and psychrotolerant deep-sea iron reducing bacterium Shewanella piezotolerans WP3.</title>
        <authorList>
            <person name="Wang F."/>
            <person name="Wang J."/>
            <person name="Jian H."/>
            <person name="Zhang B."/>
            <person name="Li S."/>
            <person name="Wang F."/>
            <person name="Zeng X."/>
            <person name="Gao L."/>
            <person name="Bartlett D.H."/>
            <person name="Yu J."/>
            <person name="Hu S."/>
            <person name="Xiao X."/>
        </authorList>
    </citation>
    <scope>NUCLEOTIDE SEQUENCE [LARGE SCALE GENOMIC DNA]</scope>
    <source>
        <strain evidence="2">WP3 / JCM 13877</strain>
    </source>
</reference>
<protein>
    <submittedName>
        <fullName evidence="1">SapC-like protein</fullName>
    </submittedName>
</protein>
<dbReference type="OrthoDB" id="8888710at2"/>
<dbReference type="Pfam" id="PF07277">
    <property type="entry name" value="SapC"/>
    <property type="match status" value="1"/>
</dbReference>
<dbReference type="InterPro" id="IPR010836">
    <property type="entry name" value="SapC"/>
</dbReference>
<accession>B8CL81</accession>
<dbReference type="RefSeq" id="WP_020911785.1">
    <property type="nucleotide sequence ID" value="NC_011566.1"/>
</dbReference>
<dbReference type="EMBL" id="CP000472">
    <property type="protein sequence ID" value="ACJ28407.1"/>
    <property type="molecule type" value="Genomic_DNA"/>
</dbReference>
<dbReference type="KEGG" id="swp:swp_1628"/>
<sequence length="251" mass="28679">MTAQATTQTPNNNVMLNSIKHKDLKVITEHSAQYGDNVWYSLTFPVEFRSVQAHYPIFFQKDPQTGRFFSVALFGFKDKENLFLENGHWQASYVPLAIRRQPFLIGSQNIMEDGAQKMQRVLHIDLNNPRVSTEQGEPLFLEFGGNTPFLDTAADMLDVIHNGLEDSDNFIEALLKFELLESFTLDVELNNGSKHQMIGFYTVNEDKLKTLSSDNLAELHDKGYLQAIYMTIASQANIRTLLDKKNKQIEQ</sequence>
<dbReference type="Proteomes" id="UP000000753">
    <property type="component" value="Chromosome"/>
</dbReference>
<proteinExistence type="predicted"/>
<name>B8CL81_SHEPW</name>